<reference evidence="1 2" key="1">
    <citation type="submission" date="2019-02" db="EMBL/GenBank/DDBJ databases">
        <title>Draft genome sequences of novel Actinobacteria.</title>
        <authorList>
            <person name="Sahin N."/>
            <person name="Ay H."/>
            <person name="Saygin H."/>
        </authorList>
    </citation>
    <scope>NUCLEOTIDE SEQUENCE [LARGE SCALE GENOMIC DNA]</scope>
    <source>
        <strain evidence="1 2">KC603</strain>
    </source>
</reference>
<accession>A0A4R4REQ8</accession>
<dbReference type="EMBL" id="SMKL01000070">
    <property type="protein sequence ID" value="TDC47684.1"/>
    <property type="molecule type" value="Genomic_DNA"/>
</dbReference>
<dbReference type="OrthoDB" id="1701659at2"/>
<dbReference type="RefSeq" id="WP_131987031.1">
    <property type="nucleotide sequence ID" value="NZ_SMKL01000070.1"/>
</dbReference>
<keyword evidence="2" id="KW-1185">Reference proteome</keyword>
<evidence type="ECO:0000313" key="2">
    <source>
        <dbReference type="Proteomes" id="UP000295621"/>
    </source>
</evidence>
<organism evidence="1 2">
    <name type="scientific">Jiangella ureilytica</name>
    <dbReference type="NCBI Taxonomy" id="2530374"/>
    <lineage>
        <taxon>Bacteria</taxon>
        <taxon>Bacillati</taxon>
        <taxon>Actinomycetota</taxon>
        <taxon>Actinomycetes</taxon>
        <taxon>Jiangellales</taxon>
        <taxon>Jiangellaceae</taxon>
        <taxon>Jiangella</taxon>
    </lineage>
</organism>
<comment type="caution">
    <text evidence="1">The sequence shown here is derived from an EMBL/GenBank/DDBJ whole genome shotgun (WGS) entry which is preliminary data.</text>
</comment>
<gene>
    <name evidence="1" type="ORF">E1212_23650</name>
</gene>
<dbReference type="Proteomes" id="UP000295621">
    <property type="component" value="Unassembled WGS sequence"/>
</dbReference>
<dbReference type="AlphaFoldDB" id="A0A4R4REQ8"/>
<name>A0A4R4REQ8_9ACTN</name>
<sequence length="132" mass="14909">MVNIYRGRARSWFVALSKAGASGIYILGLLGPHPRSIDLESSRPDSARVGDDYVPLTRTGHHHPPLKDLDGTEELLEELKRRDRVSSFGPAKLMGGIRVYMRHQRRRTLQVAPRCWSCAVQPIVAAGRRRLR</sequence>
<evidence type="ECO:0000313" key="1">
    <source>
        <dbReference type="EMBL" id="TDC47684.1"/>
    </source>
</evidence>
<proteinExistence type="predicted"/>
<protein>
    <submittedName>
        <fullName evidence="1">Uncharacterized protein</fullName>
    </submittedName>
</protein>